<proteinExistence type="predicted"/>
<dbReference type="NCBIfam" id="TIGR01911">
    <property type="entry name" value="HesB_rel_seleno"/>
    <property type="match status" value="1"/>
</dbReference>
<dbReference type="AlphaFoldDB" id="A0A174EZ65"/>
<name>A0A174EZ65_9CLOT</name>
<dbReference type="SUPFAM" id="SSF89360">
    <property type="entry name" value="HesB-like domain"/>
    <property type="match status" value="1"/>
</dbReference>
<dbReference type="RefSeq" id="WP_055265258.1">
    <property type="nucleotide sequence ID" value="NZ_CABIXQ010000009.1"/>
</dbReference>
<evidence type="ECO:0000313" key="1">
    <source>
        <dbReference type="EMBL" id="CUO41330.1"/>
    </source>
</evidence>
<accession>A0A174EZ65</accession>
<dbReference type="Proteomes" id="UP000095594">
    <property type="component" value="Unassembled WGS sequence"/>
</dbReference>
<dbReference type="OrthoDB" id="2355011at2"/>
<organism evidence="1 2">
    <name type="scientific">Clostridium disporicum</name>
    <dbReference type="NCBI Taxonomy" id="84024"/>
    <lineage>
        <taxon>Bacteria</taxon>
        <taxon>Bacillati</taxon>
        <taxon>Bacillota</taxon>
        <taxon>Clostridia</taxon>
        <taxon>Eubacteriales</taxon>
        <taxon>Clostridiaceae</taxon>
        <taxon>Clostridium</taxon>
    </lineage>
</organism>
<dbReference type="InterPro" id="IPR035903">
    <property type="entry name" value="HesB-like_dom_sf"/>
</dbReference>
<dbReference type="Gene3D" id="2.60.300.12">
    <property type="entry name" value="HesB-like domain"/>
    <property type="match status" value="1"/>
</dbReference>
<dbReference type="EMBL" id="CYZX01000009">
    <property type="protein sequence ID" value="CUO41330.1"/>
    <property type="molecule type" value="Genomic_DNA"/>
</dbReference>
<evidence type="ECO:0000313" key="2">
    <source>
        <dbReference type="Proteomes" id="UP000095594"/>
    </source>
</evidence>
<reference evidence="1 2" key="1">
    <citation type="submission" date="2015-09" db="EMBL/GenBank/DDBJ databases">
        <authorList>
            <consortium name="Pathogen Informatics"/>
        </authorList>
    </citation>
    <scope>NUCLEOTIDE SEQUENCE [LARGE SCALE GENOMIC DNA]</scope>
    <source>
        <strain evidence="1 2">2789STDY5834856</strain>
    </source>
</reference>
<protein>
    <submittedName>
        <fullName evidence="1">HesB family protein</fullName>
    </submittedName>
</protein>
<dbReference type="InterPro" id="IPR010965">
    <property type="entry name" value="HesB-rel_seleno"/>
</dbReference>
<gene>
    <name evidence="1" type="ORF">ERS852471_01513</name>
</gene>
<sequence length="110" mass="11899">MNKFIISEEAYNEFKAFLQDNEIEKFSIRINLAGFGCSGPAFNITVDDANENDVVETMNDITFIAESKLIDEFGGFKLLSSEENGGRGLSLKPVIEVEGGCGSCGGGCHH</sequence>